<dbReference type="InterPro" id="IPR021673">
    <property type="entry name" value="RLR_CTR"/>
</dbReference>
<accession>A0A815J7W2</accession>
<comment type="caution">
    <text evidence="2">The sequence shown here is derived from an EMBL/GenBank/DDBJ whole genome shotgun (WGS) entry which is preliminary data.</text>
</comment>
<evidence type="ECO:0000313" key="3">
    <source>
        <dbReference type="Proteomes" id="UP000663828"/>
    </source>
</evidence>
<name>A0A815J7W2_ADIRI</name>
<proteinExistence type="predicted"/>
<dbReference type="Gene3D" id="2.170.150.30">
    <property type="entry name" value="RIG-I-like receptor, C-terminal regulatory domain"/>
    <property type="match status" value="1"/>
</dbReference>
<reference evidence="2" key="1">
    <citation type="submission" date="2021-02" db="EMBL/GenBank/DDBJ databases">
        <authorList>
            <person name="Nowell W R."/>
        </authorList>
    </citation>
    <scope>NUCLEOTIDE SEQUENCE</scope>
</reference>
<protein>
    <recommendedName>
        <fullName evidence="1">RLR CTR domain-containing protein</fullName>
    </recommendedName>
</protein>
<organism evidence="2 3">
    <name type="scientific">Adineta ricciae</name>
    <name type="common">Rotifer</name>
    <dbReference type="NCBI Taxonomy" id="249248"/>
    <lineage>
        <taxon>Eukaryota</taxon>
        <taxon>Metazoa</taxon>
        <taxon>Spiralia</taxon>
        <taxon>Gnathifera</taxon>
        <taxon>Rotifera</taxon>
        <taxon>Eurotatoria</taxon>
        <taxon>Bdelloidea</taxon>
        <taxon>Adinetida</taxon>
        <taxon>Adinetidae</taxon>
        <taxon>Adineta</taxon>
    </lineage>
</organism>
<dbReference type="Proteomes" id="UP000663828">
    <property type="component" value="Unassembled WGS sequence"/>
</dbReference>
<keyword evidence="3" id="KW-1185">Reference proteome</keyword>
<evidence type="ECO:0000259" key="1">
    <source>
        <dbReference type="PROSITE" id="PS51789"/>
    </source>
</evidence>
<dbReference type="EMBL" id="CAJNOR010003108">
    <property type="protein sequence ID" value="CAF1378410.1"/>
    <property type="molecule type" value="Genomic_DNA"/>
</dbReference>
<dbReference type="AlphaFoldDB" id="A0A815J7W2"/>
<feature type="domain" description="RLR CTR" evidence="1">
    <location>
        <begin position="23"/>
        <end position="161"/>
    </location>
</feature>
<dbReference type="InterPro" id="IPR038557">
    <property type="entry name" value="RLR_C_sf"/>
</dbReference>
<dbReference type="PROSITE" id="PS51789">
    <property type="entry name" value="RLR_CTR"/>
    <property type="match status" value="1"/>
</dbReference>
<sequence>MSGFFQESLVAEWTANLIKLAIAQSVNAKTFELTGEVSCRACGYVLGQLAQLCRHGDSYFLNLRDFYNRVEEKPFDTPEEYAKSTLTGETHCGSKECRVKLGNILYLRDYPQFSPIYPLKCKAVQIKYIDNTNGKEKTIMKKKWSTVPFDIPLLVDDSCSNDADDDNDIFYDACDSLPGDL</sequence>
<evidence type="ECO:0000313" key="2">
    <source>
        <dbReference type="EMBL" id="CAF1378410.1"/>
    </source>
</evidence>
<gene>
    <name evidence="2" type="ORF">XAT740_LOCUS32936</name>
</gene>